<dbReference type="PANTHER" id="PTHR35024:SF4">
    <property type="entry name" value="POLYMER-FORMING CYTOSKELETAL PROTEIN"/>
    <property type="match status" value="1"/>
</dbReference>
<dbReference type="PANTHER" id="PTHR35024">
    <property type="entry name" value="HYPOTHETICAL CYTOSOLIC PROTEIN"/>
    <property type="match status" value="1"/>
</dbReference>
<evidence type="ECO:0000313" key="4">
    <source>
        <dbReference type="Proteomes" id="UP000321303"/>
    </source>
</evidence>
<dbReference type="Pfam" id="PF04519">
    <property type="entry name" value="Bactofilin"/>
    <property type="match status" value="1"/>
</dbReference>
<dbReference type="EMBL" id="BJXV01000003">
    <property type="protein sequence ID" value="GEN27147.1"/>
    <property type="molecule type" value="Genomic_DNA"/>
</dbReference>
<name>A0A511UKM0_9GAMM</name>
<feature type="region of interest" description="Disordered" evidence="2">
    <location>
        <begin position="156"/>
        <end position="210"/>
    </location>
</feature>
<organism evidence="3 4">
    <name type="scientific">Halovibrio variabilis</name>
    <dbReference type="NCBI Taxonomy" id="31910"/>
    <lineage>
        <taxon>Bacteria</taxon>
        <taxon>Pseudomonadati</taxon>
        <taxon>Pseudomonadota</taxon>
        <taxon>Gammaproteobacteria</taxon>
        <taxon>Oceanospirillales</taxon>
        <taxon>Halomonadaceae</taxon>
        <taxon>Halovibrio</taxon>
    </lineage>
</organism>
<dbReference type="RefSeq" id="WP_146873243.1">
    <property type="nucleotide sequence ID" value="NZ_BJXV01000003.1"/>
</dbReference>
<keyword evidence="4" id="KW-1185">Reference proteome</keyword>
<evidence type="ECO:0000256" key="1">
    <source>
        <dbReference type="ARBA" id="ARBA00044755"/>
    </source>
</evidence>
<proteinExistence type="inferred from homology"/>
<evidence type="ECO:0008006" key="5">
    <source>
        <dbReference type="Google" id="ProtNLM"/>
    </source>
</evidence>
<feature type="compositionally biased region" description="Low complexity" evidence="2">
    <location>
        <begin position="16"/>
        <end position="38"/>
    </location>
</feature>
<comment type="similarity">
    <text evidence="1">Belongs to the bactofilin family.</text>
</comment>
<comment type="caution">
    <text evidence="3">The sequence shown here is derived from an EMBL/GenBank/DDBJ whole genome shotgun (WGS) entry which is preliminary data.</text>
</comment>
<reference evidence="3 4" key="1">
    <citation type="submission" date="2019-07" db="EMBL/GenBank/DDBJ databases">
        <title>Whole genome shotgun sequence of Halomonas variabilis NBRC 102410.</title>
        <authorList>
            <person name="Hosoyama A."/>
            <person name="Uohara A."/>
            <person name="Ohji S."/>
            <person name="Ichikawa N."/>
        </authorList>
    </citation>
    <scope>NUCLEOTIDE SEQUENCE [LARGE SCALE GENOMIC DNA]</scope>
    <source>
        <strain evidence="3 4">NBRC 102410</strain>
    </source>
</reference>
<feature type="compositionally biased region" description="Polar residues" evidence="2">
    <location>
        <begin position="156"/>
        <end position="185"/>
    </location>
</feature>
<evidence type="ECO:0000256" key="2">
    <source>
        <dbReference type="SAM" id="MobiDB-lite"/>
    </source>
</evidence>
<dbReference type="Proteomes" id="UP000321303">
    <property type="component" value="Unassembled WGS sequence"/>
</dbReference>
<evidence type="ECO:0000313" key="3">
    <source>
        <dbReference type="EMBL" id="GEN27147.1"/>
    </source>
</evidence>
<dbReference type="InterPro" id="IPR007607">
    <property type="entry name" value="BacA/B"/>
</dbReference>
<accession>A0A511UKM0</accession>
<sequence length="210" mass="21846">MFNKAKHTPPDDKAATPVTPETRSTSSPTAPTSSARPSICVIGGHTQVEGDINSDEDLTVEGRVSGMITCKQNTVTLGVNSYINGDVFAHTLHVSGEVIGNLVALHRATIHKGAQVSGTIVAPCLVLEDGSVFHGSIDMDPDNDVLKSAFNDAPKSATQASNLDSASEATSQKATSQKATSQNANARKATPEKPQHNAAERDATSAKTDA</sequence>
<protein>
    <recommendedName>
        <fullName evidence="5">Cell shape determination protein CcmA</fullName>
    </recommendedName>
</protein>
<dbReference type="OrthoDB" id="9811682at2"/>
<gene>
    <name evidence="3" type="ORF">HVA01_07930</name>
</gene>
<feature type="compositionally biased region" description="Basic and acidic residues" evidence="2">
    <location>
        <begin position="189"/>
        <end position="210"/>
    </location>
</feature>
<dbReference type="AlphaFoldDB" id="A0A511UKM0"/>
<feature type="region of interest" description="Disordered" evidence="2">
    <location>
        <begin position="1"/>
        <end position="38"/>
    </location>
</feature>